<keyword evidence="4" id="KW-0808">Transferase</keyword>
<gene>
    <name evidence="13" type="ORF">TRFO_24708</name>
</gene>
<dbReference type="FunFam" id="3.30.200.20:FF:000771">
    <property type="entry name" value="AGC family protein kinase"/>
    <property type="match status" value="1"/>
</dbReference>
<feature type="domain" description="AGC-kinase C-terminal" evidence="12">
    <location>
        <begin position="363"/>
        <end position="433"/>
    </location>
</feature>
<dbReference type="RefSeq" id="XP_068360193.1">
    <property type="nucleotide sequence ID" value="XM_068503911.1"/>
</dbReference>
<keyword evidence="2 9" id="KW-0723">Serine/threonine-protein kinase</keyword>
<comment type="similarity">
    <text evidence="1">Belongs to the protein kinase superfamily. AGC Ser/Thr protein kinase family. RAC subfamily.</text>
</comment>
<evidence type="ECO:0000256" key="1">
    <source>
        <dbReference type="ARBA" id="ARBA00006935"/>
    </source>
</evidence>
<protein>
    <submittedName>
        <fullName evidence="13">AGC family protein kinase</fullName>
    </submittedName>
</protein>
<dbReference type="InterPro" id="IPR001849">
    <property type="entry name" value="PH_domain"/>
</dbReference>
<comment type="caution">
    <text evidence="13">The sequence shown here is derived from an EMBL/GenBank/DDBJ whole genome shotgun (WGS) entry which is preliminary data.</text>
</comment>
<feature type="domain" description="Protein kinase" evidence="11">
    <location>
        <begin position="111"/>
        <end position="362"/>
    </location>
</feature>
<dbReference type="InterPro" id="IPR000719">
    <property type="entry name" value="Prot_kinase_dom"/>
</dbReference>
<name>A0A1J4K6G3_9EUKA</name>
<keyword evidence="14" id="KW-1185">Reference proteome</keyword>
<feature type="binding site" evidence="8">
    <location>
        <position position="144"/>
    </location>
    <ligand>
        <name>ATP</name>
        <dbReference type="ChEBI" id="CHEBI:30616"/>
    </ligand>
</feature>
<dbReference type="InterPro" id="IPR017441">
    <property type="entry name" value="Protein_kinase_ATP_BS"/>
</dbReference>
<dbReference type="GO" id="GO:0005524">
    <property type="term" value="F:ATP binding"/>
    <property type="evidence" value="ECO:0007669"/>
    <property type="project" value="UniProtKB-UniRule"/>
</dbReference>
<evidence type="ECO:0000259" key="11">
    <source>
        <dbReference type="PROSITE" id="PS50011"/>
    </source>
</evidence>
<evidence type="ECO:0000256" key="8">
    <source>
        <dbReference type="PROSITE-ProRule" id="PRU10141"/>
    </source>
</evidence>
<dbReference type="AlphaFoldDB" id="A0A1J4K6G3"/>
<feature type="domain" description="PH" evidence="10">
    <location>
        <begin position="6"/>
        <end position="101"/>
    </location>
</feature>
<keyword evidence="5 8" id="KW-0547">Nucleotide-binding</keyword>
<dbReference type="Pfam" id="PF00069">
    <property type="entry name" value="Pkinase"/>
    <property type="match status" value="1"/>
</dbReference>
<reference evidence="13" key="1">
    <citation type="submission" date="2016-10" db="EMBL/GenBank/DDBJ databases">
        <authorList>
            <person name="Benchimol M."/>
            <person name="Almeida L.G."/>
            <person name="Vasconcelos A.T."/>
            <person name="Perreira-Neves A."/>
            <person name="Rosa I.A."/>
            <person name="Tasca T."/>
            <person name="Bogo M.R."/>
            <person name="de Souza W."/>
        </authorList>
    </citation>
    <scope>NUCLEOTIDE SEQUENCE [LARGE SCALE GENOMIC DNA]</scope>
    <source>
        <strain evidence="13">K</strain>
    </source>
</reference>
<dbReference type="InterPro" id="IPR011993">
    <property type="entry name" value="PH-like_dom_sf"/>
</dbReference>
<keyword evidence="6 13" id="KW-0418">Kinase</keyword>
<dbReference type="GO" id="GO:0004674">
    <property type="term" value="F:protein serine/threonine kinase activity"/>
    <property type="evidence" value="ECO:0007669"/>
    <property type="project" value="UniProtKB-KW"/>
</dbReference>
<proteinExistence type="inferred from homology"/>
<dbReference type="SMART" id="SM00220">
    <property type="entry name" value="S_TKc"/>
    <property type="match status" value="1"/>
</dbReference>
<dbReference type="CDD" id="cd05123">
    <property type="entry name" value="STKc_AGC"/>
    <property type="match status" value="1"/>
</dbReference>
<dbReference type="VEuPathDB" id="TrichDB:TRFO_24708"/>
<dbReference type="InterPro" id="IPR011009">
    <property type="entry name" value="Kinase-like_dom_sf"/>
</dbReference>
<dbReference type="SUPFAM" id="SSF56112">
    <property type="entry name" value="Protein kinase-like (PK-like)"/>
    <property type="match status" value="1"/>
</dbReference>
<dbReference type="PROSITE" id="PS50011">
    <property type="entry name" value="PROTEIN_KINASE_DOM"/>
    <property type="match status" value="1"/>
</dbReference>
<evidence type="ECO:0000256" key="7">
    <source>
        <dbReference type="ARBA" id="ARBA00022840"/>
    </source>
</evidence>
<evidence type="ECO:0000256" key="4">
    <source>
        <dbReference type="ARBA" id="ARBA00022679"/>
    </source>
</evidence>
<evidence type="ECO:0000256" key="9">
    <source>
        <dbReference type="RuleBase" id="RU000304"/>
    </source>
</evidence>
<dbReference type="SMART" id="SM00233">
    <property type="entry name" value="PH"/>
    <property type="match status" value="1"/>
</dbReference>
<evidence type="ECO:0000313" key="13">
    <source>
        <dbReference type="EMBL" id="OHT07057.1"/>
    </source>
</evidence>
<dbReference type="PANTHER" id="PTHR24351">
    <property type="entry name" value="RIBOSOMAL PROTEIN S6 KINASE"/>
    <property type="match status" value="1"/>
</dbReference>
<dbReference type="GeneID" id="94838615"/>
<dbReference type="InterPro" id="IPR000961">
    <property type="entry name" value="AGC-kinase_C"/>
</dbReference>
<dbReference type="Proteomes" id="UP000179807">
    <property type="component" value="Unassembled WGS sequence"/>
</dbReference>
<dbReference type="SMART" id="SM00133">
    <property type="entry name" value="S_TK_X"/>
    <property type="match status" value="1"/>
</dbReference>
<keyword evidence="7 8" id="KW-0067">ATP-binding</keyword>
<evidence type="ECO:0000256" key="5">
    <source>
        <dbReference type="ARBA" id="ARBA00022741"/>
    </source>
</evidence>
<dbReference type="InterPro" id="IPR045270">
    <property type="entry name" value="STKc_AGC"/>
</dbReference>
<dbReference type="Gene3D" id="2.30.29.30">
    <property type="entry name" value="Pleckstrin-homology domain (PH domain)/Phosphotyrosine-binding domain (PTB)"/>
    <property type="match status" value="1"/>
</dbReference>
<dbReference type="PROSITE" id="PS50003">
    <property type="entry name" value="PH_DOMAIN"/>
    <property type="match status" value="1"/>
</dbReference>
<evidence type="ECO:0000259" key="12">
    <source>
        <dbReference type="PROSITE" id="PS51285"/>
    </source>
</evidence>
<evidence type="ECO:0000313" key="14">
    <source>
        <dbReference type="Proteomes" id="UP000179807"/>
    </source>
</evidence>
<keyword evidence="3" id="KW-0597">Phosphoprotein</keyword>
<dbReference type="PROSITE" id="PS00107">
    <property type="entry name" value="PROTEIN_KINASE_ATP"/>
    <property type="match status" value="1"/>
</dbReference>
<dbReference type="Pfam" id="PF00169">
    <property type="entry name" value="PH"/>
    <property type="match status" value="1"/>
</dbReference>
<evidence type="ECO:0000259" key="10">
    <source>
        <dbReference type="PROSITE" id="PS50003"/>
    </source>
</evidence>
<evidence type="ECO:0000256" key="6">
    <source>
        <dbReference type="ARBA" id="ARBA00022777"/>
    </source>
</evidence>
<dbReference type="SUPFAM" id="SSF50729">
    <property type="entry name" value="PH domain-like"/>
    <property type="match status" value="1"/>
</dbReference>
<accession>A0A1J4K6G3</accession>
<dbReference type="InterPro" id="IPR008271">
    <property type="entry name" value="Ser/Thr_kinase_AS"/>
</dbReference>
<evidence type="ECO:0000256" key="3">
    <source>
        <dbReference type="ARBA" id="ARBA00022553"/>
    </source>
</evidence>
<sequence length="444" mass="50774">MSASTTSTLSGNLKKKGAFLGIWNSCYCEMRKNELYVFKNSSSKKPERVIKITPKTKIQMVTGDKAPRLVIENPKESNAVFSCDDESKLLQWVLVLRSATFTSSTVSMDTFRIIAVIGRGFYGKVMLVMNKESNELFALKTIRKCKLVQNKKFYTVLRERNILVKARNPFLVSLYHAFQTDTKFYFVLEYVPGGELFNRMNKEDHIPPNQVKLYVAEVAIAIEYLHSIDIVYRDLKPENVLISKDGHVKLTDFGLSKDLDNEDTTSTFCGTPEYAAPEVIRKNQYGKEIDWWSLGVLTFELLFDRLPFEAPNRPKLFHQILNEEPNFPNLTDPDTKNFISSLLIKDPKKRADFKKIKNHPFFDGLDFDDVANLKVKPEFIPIVDMDPRQKPQNFDSEYTEEQPYDSLAQPVEGAAVHFSGFSFDAESSILTSNIDSSLIAQPVY</sequence>
<dbReference type="PROSITE" id="PS00108">
    <property type="entry name" value="PROTEIN_KINASE_ST"/>
    <property type="match status" value="1"/>
</dbReference>
<dbReference type="Gene3D" id="1.10.510.10">
    <property type="entry name" value="Transferase(Phosphotransferase) domain 1"/>
    <property type="match status" value="1"/>
</dbReference>
<dbReference type="FunFam" id="1.10.510.10:FF:000008">
    <property type="entry name" value="Non-specific serine/threonine protein kinase"/>
    <property type="match status" value="1"/>
</dbReference>
<dbReference type="PROSITE" id="PS51285">
    <property type="entry name" value="AGC_KINASE_CTER"/>
    <property type="match status" value="1"/>
</dbReference>
<organism evidence="13 14">
    <name type="scientific">Tritrichomonas foetus</name>
    <dbReference type="NCBI Taxonomy" id="1144522"/>
    <lineage>
        <taxon>Eukaryota</taxon>
        <taxon>Metamonada</taxon>
        <taxon>Parabasalia</taxon>
        <taxon>Tritrichomonadida</taxon>
        <taxon>Tritrichomonadidae</taxon>
        <taxon>Tritrichomonas</taxon>
    </lineage>
</organism>
<dbReference type="Gene3D" id="3.30.200.20">
    <property type="entry name" value="Phosphorylase Kinase, domain 1"/>
    <property type="match status" value="1"/>
</dbReference>
<evidence type="ECO:0000256" key="2">
    <source>
        <dbReference type="ARBA" id="ARBA00022527"/>
    </source>
</evidence>
<dbReference type="FunFam" id="2.30.29.30:FF:000350">
    <property type="entry name" value="AGC family protein kinase"/>
    <property type="match status" value="1"/>
</dbReference>
<dbReference type="EMBL" id="MLAK01000706">
    <property type="protein sequence ID" value="OHT07057.1"/>
    <property type="molecule type" value="Genomic_DNA"/>
</dbReference>